<dbReference type="AlphaFoldDB" id="Q8T0Q0"/>
<accession>Q8T0Q0</accession>
<dbReference type="EMBL" id="AY069135">
    <property type="protein sequence ID" value="AAL39280.1"/>
    <property type="molecule type" value="mRNA"/>
</dbReference>
<organism evidence="1">
    <name type="scientific">Drosophila melanogaster</name>
    <name type="common">Fruit fly</name>
    <dbReference type="NCBI Taxonomy" id="7227"/>
    <lineage>
        <taxon>Eukaryota</taxon>
        <taxon>Metazoa</taxon>
        <taxon>Ecdysozoa</taxon>
        <taxon>Arthropoda</taxon>
        <taxon>Hexapoda</taxon>
        <taxon>Insecta</taxon>
        <taxon>Pterygota</taxon>
        <taxon>Neoptera</taxon>
        <taxon>Endopterygota</taxon>
        <taxon>Diptera</taxon>
        <taxon>Brachycera</taxon>
        <taxon>Muscomorpha</taxon>
        <taxon>Ephydroidea</taxon>
        <taxon>Drosophilidae</taxon>
        <taxon>Drosophila</taxon>
        <taxon>Sophophora</taxon>
    </lineage>
</organism>
<reference evidence="1" key="1">
    <citation type="submission" date="2001-12" db="EMBL/GenBank/DDBJ databases">
        <authorList>
            <person name="Stapleton M."/>
            <person name="Brokstein P."/>
            <person name="Hong L."/>
            <person name="Agbayani A."/>
            <person name="Carlson J."/>
            <person name="Champe M."/>
            <person name="Chavez C."/>
            <person name="Dorsett V."/>
            <person name="Farfan D."/>
            <person name="Frise E."/>
            <person name="George R."/>
            <person name="Gonzalez M."/>
            <person name="Guarin H."/>
            <person name="Li P."/>
            <person name="Liao G."/>
            <person name="Miranda A."/>
            <person name="Mungall C.J."/>
            <person name="Nunoo J."/>
            <person name="Pacleb J."/>
            <person name="Paragas V."/>
            <person name="Park S."/>
            <person name="Phouanenavong S."/>
            <person name="Wan K."/>
            <person name="Yu C."/>
            <person name="Lewis S.E."/>
            <person name="Rubin G.M."/>
            <person name="Celniker S."/>
        </authorList>
    </citation>
    <scope>NUCLEOTIDE SEQUENCE</scope>
    <source>
        <strain evidence="1">Berkeley</strain>
    </source>
</reference>
<proteinExistence type="evidence at transcript level"/>
<protein>
    <submittedName>
        <fullName evidence="1">GH14469p</fullName>
    </submittedName>
</protein>
<sequence length="40" mass="4988">MFLTENRRKNGFHTYNAEKLMFLTENRRKNDFHTCKYNDC</sequence>
<name>Q8T0Q0_DROME</name>
<evidence type="ECO:0000313" key="1">
    <source>
        <dbReference type="EMBL" id="AAL39280.1"/>
    </source>
</evidence>